<sequence>MALRLPTAADFPRDAVVSITPPPVRIDLTHAILLLHGIGDTINPFTILATRLNLPRAVVIALQAPKPMPFELGGFHWGDDIVFSKDLTSASGSSDDDEILSPDAEFSTSRKFLGDIIEQVLEKKCGFVAAKNVILWGYGQGGMAALDIAACRMNLCSVISVGGWLPGWIQARDIIDLPRTTSVLLCGGDTNSNITDDRVKQAEEIFKECRRLKFPMKGDFMPRTKEEMSPVLRFLLRTLIPDELEKAGYT</sequence>
<dbReference type="Proteomes" id="UP001489719">
    <property type="component" value="Unassembled WGS sequence"/>
</dbReference>
<keyword evidence="2" id="KW-1185">Reference proteome</keyword>
<organism evidence="1 2">
    <name type="scientific">Lipomyces orientalis</name>
    <dbReference type="NCBI Taxonomy" id="1233043"/>
    <lineage>
        <taxon>Eukaryota</taxon>
        <taxon>Fungi</taxon>
        <taxon>Dikarya</taxon>
        <taxon>Ascomycota</taxon>
        <taxon>Saccharomycotina</taxon>
        <taxon>Lipomycetes</taxon>
        <taxon>Lipomycetales</taxon>
        <taxon>Lipomycetaceae</taxon>
        <taxon>Lipomyces</taxon>
    </lineage>
</organism>
<accession>A0ACC3TT97</accession>
<comment type="caution">
    <text evidence="1">The sequence shown here is derived from an EMBL/GenBank/DDBJ whole genome shotgun (WGS) entry which is preliminary data.</text>
</comment>
<gene>
    <name evidence="1" type="ORF">V1517DRAFT_318377</name>
</gene>
<reference evidence="2" key="1">
    <citation type="journal article" date="2024" name="Front. Bioeng. Biotechnol.">
        <title>Genome-scale model development and genomic sequencing of the oleaginous clade Lipomyces.</title>
        <authorList>
            <person name="Czajka J.J."/>
            <person name="Han Y."/>
            <person name="Kim J."/>
            <person name="Mondo S.J."/>
            <person name="Hofstad B.A."/>
            <person name="Robles A."/>
            <person name="Haridas S."/>
            <person name="Riley R."/>
            <person name="LaButti K."/>
            <person name="Pangilinan J."/>
            <person name="Andreopoulos W."/>
            <person name="Lipzen A."/>
            <person name="Yan J."/>
            <person name="Wang M."/>
            <person name="Ng V."/>
            <person name="Grigoriev I.V."/>
            <person name="Spatafora J.W."/>
            <person name="Magnuson J.K."/>
            <person name="Baker S.E."/>
            <person name="Pomraning K.R."/>
        </authorList>
    </citation>
    <scope>NUCLEOTIDE SEQUENCE [LARGE SCALE GENOMIC DNA]</scope>
    <source>
        <strain evidence="2">CBS 10300</strain>
    </source>
</reference>
<evidence type="ECO:0000313" key="1">
    <source>
        <dbReference type="EMBL" id="KAK9324153.1"/>
    </source>
</evidence>
<evidence type="ECO:0000313" key="2">
    <source>
        <dbReference type="Proteomes" id="UP001489719"/>
    </source>
</evidence>
<keyword evidence="1" id="KW-0378">Hydrolase</keyword>
<proteinExistence type="predicted"/>
<name>A0ACC3TT97_9ASCO</name>
<protein>
    <submittedName>
        <fullName evidence="1">Alpha/Beta hydrolase protein</fullName>
    </submittedName>
</protein>
<dbReference type="EMBL" id="MU970053">
    <property type="protein sequence ID" value="KAK9324153.1"/>
    <property type="molecule type" value="Genomic_DNA"/>
</dbReference>